<dbReference type="AlphaFoldDB" id="A0A397J7S5"/>
<accession>A0A397J7S5</accession>
<dbReference type="EMBL" id="PQFF01000087">
    <property type="protein sequence ID" value="RHZ83527.1"/>
    <property type="molecule type" value="Genomic_DNA"/>
</dbReference>
<protein>
    <submittedName>
        <fullName evidence="2">Uncharacterized protein</fullName>
    </submittedName>
</protein>
<dbReference type="Proteomes" id="UP000266861">
    <property type="component" value="Unassembled WGS sequence"/>
</dbReference>
<feature type="transmembrane region" description="Helical" evidence="1">
    <location>
        <begin position="268"/>
        <end position="286"/>
    </location>
</feature>
<sequence length="339" mass="37722">MDFVICKLVKASQSHYIEIHYIEIQDIPSLTIKLENLNLLTSTVLKATITHNTTFCAWTESTDITLINKLINKKILKWKKKDNIDKKSKNTKINGRGKENIVIAKKNIQAFFTGWKNQSSSGEVTEVYLDLLKPFENTNLSWTLTLDGNLLILLGVNITDLTNPIGIIGYSASLLPNGIIVYIGGQESTTGEGLNLHLNSQNYASRPITEVKKDLPPVNMKGRQIMFEALQKIILVLAQIWLYWIQPNLCIIGYSLDDKAHNSQALNGLQLLVLLLSLLVLAQFNAGPSSQQKDPLKFLAIGLGTGISIMIVIFAAIFIFRKKGKSLVLKISGSNDPYN</sequence>
<organism evidence="2 3">
    <name type="scientific">Diversispora epigaea</name>
    <dbReference type="NCBI Taxonomy" id="1348612"/>
    <lineage>
        <taxon>Eukaryota</taxon>
        <taxon>Fungi</taxon>
        <taxon>Fungi incertae sedis</taxon>
        <taxon>Mucoromycota</taxon>
        <taxon>Glomeromycotina</taxon>
        <taxon>Glomeromycetes</taxon>
        <taxon>Diversisporales</taxon>
        <taxon>Diversisporaceae</taxon>
        <taxon>Diversispora</taxon>
    </lineage>
</organism>
<evidence type="ECO:0000256" key="1">
    <source>
        <dbReference type="SAM" id="Phobius"/>
    </source>
</evidence>
<proteinExistence type="predicted"/>
<feature type="transmembrane region" description="Helical" evidence="1">
    <location>
        <begin position="298"/>
        <end position="320"/>
    </location>
</feature>
<keyword evidence="3" id="KW-1185">Reference proteome</keyword>
<keyword evidence="1" id="KW-1133">Transmembrane helix</keyword>
<keyword evidence="1" id="KW-0812">Transmembrane</keyword>
<feature type="transmembrane region" description="Helical" evidence="1">
    <location>
        <begin position="233"/>
        <end position="256"/>
    </location>
</feature>
<comment type="caution">
    <text evidence="2">The sequence shown here is derived from an EMBL/GenBank/DDBJ whole genome shotgun (WGS) entry which is preliminary data.</text>
</comment>
<evidence type="ECO:0000313" key="2">
    <source>
        <dbReference type="EMBL" id="RHZ83527.1"/>
    </source>
</evidence>
<evidence type="ECO:0000313" key="3">
    <source>
        <dbReference type="Proteomes" id="UP000266861"/>
    </source>
</evidence>
<reference evidence="2 3" key="1">
    <citation type="submission" date="2018-08" db="EMBL/GenBank/DDBJ databases">
        <title>Genome and evolution of the arbuscular mycorrhizal fungus Diversispora epigaea (formerly Glomus versiforme) and its bacterial endosymbionts.</title>
        <authorList>
            <person name="Sun X."/>
            <person name="Fei Z."/>
            <person name="Harrison M."/>
        </authorList>
    </citation>
    <scope>NUCLEOTIDE SEQUENCE [LARGE SCALE GENOMIC DNA]</scope>
    <source>
        <strain evidence="2 3">IT104</strain>
    </source>
</reference>
<gene>
    <name evidence="2" type="ORF">Glove_91g51</name>
</gene>
<name>A0A397J7S5_9GLOM</name>
<keyword evidence="1" id="KW-0472">Membrane</keyword>